<feature type="region of interest" description="Disordered" evidence="1">
    <location>
        <begin position="295"/>
        <end position="382"/>
    </location>
</feature>
<dbReference type="PANTHER" id="PTHR46984:SF1">
    <property type="entry name" value="LEUCINE-RICH REPEAT-CONTAINING PROTEIN 71"/>
    <property type="match status" value="1"/>
</dbReference>
<sequence length="485" mass="53244">MSPKRQAKEKTHAEDEASKTGQTPNETLPVQTFDEYQCSGNVEADFPGLCALLDVKDIPPVCTKRLTASTTDGENTAPEDNQSRIRAAPFWSKPCLKVEVDNRDRLGAKSIKISGWKVTEQIFRVLQKMLPSMIQLQSLWFWQAGLTDQMLISLVNTISLCSSLKVVTLEGNVLPEQSYHLLLSEDSHLTRLSLRNNRIGDEGARLIGSALSTSRSANKNLLSLNLAFNSIGDAGAAHIAQGLRLNRTLLFLSLSNNQIGDSGAAHLAAVLGEFALTHEEVVERRKLLLQRTQSTFNRADSDQSSTEQLASVRCSTSMSKGESKGNKKETSKKEEKSAANKESNKSNKKSSDAKTPQGKGGKPGSREKHLPAHEDKTGSAHNEAELTEAVNPLLDKSVHHRDGQLFLPGNTTLSSLNLAGNRITEKSLPLFLAWLEAQGEGGGLLRLCLQRNLFPPEWRSWTSPRWRLLRQTFFSSGSRSNGAPI</sequence>
<feature type="compositionally biased region" description="Polar residues" evidence="1">
    <location>
        <begin position="295"/>
        <end position="318"/>
    </location>
</feature>
<reference evidence="2" key="2">
    <citation type="submission" date="2025-08" db="UniProtKB">
        <authorList>
            <consortium name="Ensembl"/>
        </authorList>
    </citation>
    <scope>IDENTIFICATION</scope>
</reference>
<evidence type="ECO:0000313" key="2">
    <source>
        <dbReference type="Ensembl" id="ENSAOCP00000072736.1"/>
    </source>
</evidence>
<reference evidence="2" key="3">
    <citation type="submission" date="2025-09" db="UniProtKB">
        <authorList>
            <consortium name="Ensembl"/>
        </authorList>
    </citation>
    <scope>IDENTIFICATION</scope>
</reference>
<dbReference type="SMART" id="SM00368">
    <property type="entry name" value="LRR_RI"/>
    <property type="match status" value="4"/>
</dbReference>
<feature type="region of interest" description="Disordered" evidence="1">
    <location>
        <begin position="1"/>
        <end position="30"/>
    </location>
</feature>
<dbReference type="InterPro" id="IPR001611">
    <property type="entry name" value="Leu-rich_rpt"/>
</dbReference>
<dbReference type="SUPFAM" id="SSF52047">
    <property type="entry name" value="RNI-like"/>
    <property type="match status" value="1"/>
</dbReference>
<dbReference type="InterPro" id="IPR032675">
    <property type="entry name" value="LRR_dom_sf"/>
</dbReference>
<organism evidence="2 3">
    <name type="scientific">Amphiprion ocellaris</name>
    <name type="common">Clown anemonefish</name>
    <dbReference type="NCBI Taxonomy" id="80972"/>
    <lineage>
        <taxon>Eukaryota</taxon>
        <taxon>Metazoa</taxon>
        <taxon>Chordata</taxon>
        <taxon>Craniata</taxon>
        <taxon>Vertebrata</taxon>
        <taxon>Euteleostomi</taxon>
        <taxon>Actinopterygii</taxon>
        <taxon>Neopterygii</taxon>
        <taxon>Teleostei</taxon>
        <taxon>Neoteleostei</taxon>
        <taxon>Acanthomorphata</taxon>
        <taxon>Ovalentaria</taxon>
        <taxon>Pomacentridae</taxon>
        <taxon>Amphiprion</taxon>
    </lineage>
</organism>
<dbReference type="Gene3D" id="3.80.10.10">
    <property type="entry name" value="Ribonuclease Inhibitor"/>
    <property type="match status" value="1"/>
</dbReference>
<feature type="compositionally biased region" description="Basic and acidic residues" evidence="1">
    <location>
        <begin position="1"/>
        <end position="18"/>
    </location>
</feature>
<dbReference type="GeneTree" id="ENSGT00440000034367"/>
<evidence type="ECO:0000313" key="3">
    <source>
        <dbReference type="Proteomes" id="UP001501940"/>
    </source>
</evidence>
<feature type="compositionally biased region" description="Basic and acidic residues" evidence="1">
    <location>
        <begin position="321"/>
        <end position="352"/>
    </location>
</feature>
<protein>
    <submittedName>
        <fullName evidence="2">Uncharacterized protein</fullName>
    </submittedName>
</protein>
<dbReference type="AlphaFoldDB" id="A0AAQ6A7L7"/>
<proteinExistence type="predicted"/>
<accession>A0AAQ6A7L7</accession>
<dbReference type="Pfam" id="PF13516">
    <property type="entry name" value="LRR_6"/>
    <property type="match status" value="4"/>
</dbReference>
<name>A0AAQ6A7L7_AMPOC</name>
<dbReference type="Proteomes" id="UP001501940">
    <property type="component" value="Chromosome 15"/>
</dbReference>
<keyword evidence="3" id="KW-1185">Reference proteome</keyword>
<reference evidence="2 3" key="1">
    <citation type="submission" date="2022-01" db="EMBL/GenBank/DDBJ databases">
        <title>A chromosome-scale genome assembly of the false clownfish, Amphiprion ocellaris.</title>
        <authorList>
            <person name="Ryu T."/>
        </authorList>
    </citation>
    <scope>NUCLEOTIDE SEQUENCE [LARGE SCALE GENOMIC DNA]</scope>
</reference>
<feature type="compositionally biased region" description="Basic and acidic residues" evidence="1">
    <location>
        <begin position="364"/>
        <end position="382"/>
    </location>
</feature>
<dbReference type="InterPro" id="IPR053040">
    <property type="entry name" value="LRR-containing_protein_71"/>
</dbReference>
<dbReference type="Ensembl" id="ENSAOCT00000061075.1">
    <property type="protein sequence ID" value="ENSAOCP00000072736.1"/>
    <property type="gene ID" value="ENSAOCG00000014190.2"/>
</dbReference>
<dbReference type="PANTHER" id="PTHR46984">
    <property type="entry name" value="LEUCINE-RICH REPEAT-CONTAINING PROTEIN 71"/>
    <property type="match status" value="1"/>
</dbReference>
<feature type="compositionally biased region" description="Polar residues" evidence="1">
    <location>
        <begin position="19"/>
        <end position="30"/>
    </location>
</feature>
<evidence type="ECO:0000256" key="1">
    <source>
        <dbReference type="SAM" id="MobiDB-lite"/>
    </source>
</evidence>